<evidence type="ECO:0000256" key="3">
    <source>
        <dbReference type="ARBA" id="ARBA00022475"/>
    </source>
</evidence>
<evidence type="ECO:0000256" key="5">
    <source>
        <dbReference type="ARBA" id="ARBA00022989"/>
    </source>
</evidence>
<name>A0A0V8HDA7_9BACI</name>
<accession>A0A0V8HDA7</accession>
<feature type="transmembrane region" description="Helical" evidence="7">
    <location>
        <begin position="237"/>
        <end position="255"/>
    </location>
</feature>
<keyword evidence="3" id="KW-1003">Cell membrane</keyword>
<evidence type="ECO:0000256" key="4">
    <source>
        <dbReference type="ARBA" id="ARBA00022692"/>
    </source>
</evidence>
<keyword evidence="5 7" id="KW-1133">Transmembrane helix</keyword>
<feature type="transmembrane region" description="Helical" evidence="7">
    <location>
        <begin position="38"/>
        <end position="59"/>
    </location>
</feature>
<reference evidence="10" key="1">
    <citation type="submission" date="2016-08" db="EMBL/GenBank/DDBJ databases">
        <authorList>
            <person name="Varghese N."/>
            <person name="Submissions Spin"/>
        </authorList>
    </citation>
    <scope>NUCLEOTIDE SEQUENCE [LARGE SCALE GENOMIC DNA]</scope>
    <source>
        <strain evidence="10">SGD-1123</strain>
    </source>
</reference>
<sequence>MIKEWNLLRTIACLSIVFLHSTTQTARAVGYPEIEYYNLLRTALCYATPTFIVLSEIILANRYPHRLPEKFWSKRIKWIFAPYLAFAIIDAFVTKHFSPAIGLGEKLFLNIFMGNYEGYFVLIIFQFYVLHYVVTKFKIPTNWLLPISLMIMVAHLSLLNGNLPFIQENRNHLKIPFTAWLGYFALAYIIGKHYQSLAKKLLKYKWLTLAGVALAFGYFFLSYQSGNFRVASYRHDLFPLAIGITLAILAWGQLLPNSKFVNMISNFSFGIYLVHWQVLRFIAPYVAPYFDSTSTRVISVFVITLIISLALIKVTSLLPFGSYIVGNTRRKVRKKSKEHQVIPKTA</sequence>
<protein>
    <submittedName>
        <fullName evidence="9">Membrane-bound acyltransferase YfiQ, involved in biofilm formation</fullName>
    </submittedName>
</protein>
<feature type="transmembrane region" description="Helical" evidence="7">
    <location>
        <begin position="118"/>
        <end position="134"/>
    </location>
</feature>
<feature type="transmembrane region" description="Helical" evidence="7">
    <location>
        <begin position="267"/>
        <end position="286"/>
    </location>
</feature>
<feature type="transmembrane region" description="Helical" evidence="7">
    <location>
        <begin position="206"/>
        <end position="225"/>
    </location>
</feature>
<evidence type="ECO:0000256" key="1">
    <source>
        <dbReference type="ARBA" id="ARBA00004651"/>
    </source>
</evidence>
<dbReference type="GO" id="GO:0005886">
    <property type="term" value="C:plasma membrane"/>
    <property type="evidence" value="ECO:0007669"/>
    <property type="project" value="UniProtKB-SubCell"/>
</dbReference>
<dbReference type="GO" id="GO:0009246">
    <property type="term" value="P:enterobacterial common antigen biosynthetic process"/>
    <property type="evidence" value="ECO:0007669"/>
    <property type="project" value="TreeGrafter"/>
</dbReference>
<comment type="subcellular location">
    <subcellularLocation>
        <location evidence="1">Cell membrane</location>
        <topology evidence="1">Multi-pass membrane protein</topology>
    </subcellularLocation>
</comment>
<gene>
    <name evidence="9" type="ORF">GA0061094_3347</name>
</gene>
<evidence type="ECO:0000256" key="2">
    <source>
        <dbReference type="ARBA" id="ARBA00007400"/>
    </source>
</evidence>
<keyword evidence="9" id="KW-0012">Acyltransferase</keyword>
<keyword evidence="10" id="KW-1185">Reference proteome</keyword>
<feature type="transmembrane region" description="Helical" evidence="7">
    <location>
        <begin position="175"/>
        <end position="194"/>
    </location>
</feature>
<dbReference type="Proteomes" id="UP000181997">
    <property type="component" value="Unassembled WGS sequence"/>
</dbReference>
<dbReference type="OrthoDB" id="65129at2"/>
<feature type="transmembrane region" description="Helical" evidence="7">
    <location>
        <begin position="80"/>
        <end position="98"/>
    </location>
</feature>
<proteinExistence type="inferred from homology"/>
<keyword evidence="9" id="KW-0808">Transferase</keyword>
<evidence type="ECO:0000259" key="8">
    <source>
        <dbReference type="Pfam" id="PF01757"/>
    </source>
</evidence>
<dbReference type="RefSeq" id="WP_058299330.1">
    <property type="nucleotide sequence ID" value="NZ_FMAU01000004.1"/>
</dbReference>
<dbReference type="AlphaFoldDB" id="A0A0V8HDA7"/>
<keyword evidence="6 7" id="KW-0472">Membrane</keyword>
<dbReference type="InterPro" id="IPR002656">
    <property type="entry name" value="Acyl_transf_3_dom"/>
</dbReference>
<comment type="similarity">
    <text evidence="2">Belongs to the acyltransferase 3 family.</text>
</comment>
<dbReference type="PANTHER" id="PTHR40074:SF2">
    <property type="entry name" value="O-ACETYLTRANSFERASE WECH"/>
    <property type="match status" value="1"/>
</dbReference>
<organism evidence="9 10">
    <name type="scientific">[Bacillus] enclensis</name>
    <dbReference type="NCBI Taxonomy" id="1402860"/>
    <lineage>
        <taxon>Bacteria</taxon>
        <taxon>Bacillati</taxon>
        <taxon>Bacillota</taxon>
        <taxon>Bacilli</taxon>
        <taxon>Bacillales</taxon>
        <taxon>Bacillaceae</taxon>
        <taxon>Rossellomorea</taxon>
    </lineage>
</organism>
<dbReference type="EMBL" id="FMAU01000004">
    <property type="protein sequence ID" value="SCC23862.1"/>
    <property type="molecule type" value="Genomic_DNA"/>
</dbReference>
<feature type="domain" description="Acyltransferase 3" evidence="8">
    <location>
        <begin position="3"/>
        <end position="312"/>
    </location>
</feature>
<dbReference type="PANTHER" id="PTHR40074">
    <property type="entry name" value="O-ACETYLTRANSFERASE WECH"/>
    <property type="match status" value="1"/>
</dbReference>
<feature type="transmembrane region" description="Helical" evidence="7">
    <location>
        <begin position="143"/>
        <end position="163"/>
    </location>
</feature>
<dbReference type="GO" id="GO:0016413">
    <property type="term" value="F:O-acetyltransferase activity"/>
    <property type="evidence" value="ECO:0007669"/>
    <property type="project" value="TreeGrafter"/>
</dbReference>
<feature type="transmembrane region" description="Helical" evidence="7">
    <location>
        <begin position="298"/>
        <end position="325"/>
    </location>
</feature>
<evidence type="ECO:0000256" key="7">
    <source>
        <dbReference type="SAM" id="Phobius"/>
    </source>
</evidence>
<evidence type="ECO:0000313" key="9">
    <source>
        <dbReference type="EMBL" id="SCC23862.1"/>
    </source>
</evidence>
<evidence type="ECO:0000313" key="10">
    <source>
        <dbReference type="Proteomes" id="UP000181997"/>
    </source>
</evidence>
<evidence type="ECO:0000256" key="6">
    <source>
        <dbReference type="ARBA" id="ARBA00023136"/>
    </source>
</evidence>
<keyword evidence="4 7" id="KW-0812">Transmembrane</keyword>
<dbReference type="Pfam" id="PF01757">
    <property type="entry name" value="Acyl_transf_3"/>
    <property type="match status" value="1"/>
</dbReference>